<evidence type="ECO:0000313" key="2">
    <source>
        <dbReference type="EMBL" id="KAJ7360296.1"/>
    </source>
</evidence>
<comment type="caution">
    <text evidence="2">The sequence shown here is derived from an EMBL/GenBank/DDBJ whole genome shotgun (WGS) entry which is preliminary data.</text>
</comment>
<organism evidence="2 3">
    <name type="scientific">Desmophyllum pertusum</name>
    <dbReference type="NCBI Taxonomy" id="174260"/>
    <lineage>
        <taxon>Eukaryota</taxon>
        <taxon>Metazoa</taxon>
        <taxon>Cnidaria</taxon>
        <taxon>Anthozoa</taxon>
        <taxon>Hexacorallia</taxon>
        <taxon>Scleractinia</taxon>
        <taxon>Caryophylliina</taxon>
        <taxon>Caryophylliidae</taxon>
        <taxon>Desmophyllum</taxon>
    </lineage>
</organism>
<evidence type="ECO:0000313" key="3">
    <source>
        <dbReference type="Proteomes" id="UP001163046"/>
    </source>
</evidence>
<evidence type="ECO:0000256" key="1">
    <source>
        <dbReference type="SAM" id="MobiDB-lite"/>
    </source>
</evidence>
<accession>A0A9X0CKK0</accession>
<feature type="compositionally biased region" description="Polar residues" evidence="1">
    <location>
        <begin position="1"/>
        <end position="19"/>
    </location>
</feature>
<dbReference type="Proteomes" id="UP001163046">
    <property type="component" value="Unassembled WGS sequence"/>
</dbReference>
<name>A0A9X0CKK0_9CNID</name>
<reference evidence="2" key="1">
    <citation type="submission" date="2023-01" db="EMBL/GenBank/DDBJ databases">
        <title>Genome assembly of the deep-sea coral Lophelia pertusa.</title>
        <authorList>
            <person name="Herrera S."/>
            <person name="Cordes E."/>
        </authorList>
    </citation>
    <scope>NUCLEOTIDE SEQUENCE</scope>
    <source>
        <strain evidence="2">USNM1676648</strain>
        <tissue evidence="2">Polyp</tissue>
    </source>
</reference>
<feature type="compositionally biased region" description="Low complexity" evidence="1">
    <location>
        <begin position="55"/>
        <end position="66"/>
    </location>
</feature>
<feature type="compositionally biased region" description="Basic and acidic residues" evidence="1">
    <location>
        <begin position="20"/>
        <end position="32"/>
    </location>
</feature>
<proteinExistence type="predicted"/>
<feature type="region of interest" description="Disordered" evidence="1">
    <location>
        <begin position="1"/>
        <end position="68"/>
    </location>
</feature>
<sequence>MEPQIDSFTIASSDGSSEETLSRSRRQVDSRTYRLPFNLPPPEVFTNSTLPPKGEPGSPGARGRPGPLEDRVQLVMKGLVDNPVEGEILDLKVIKVPWSWWTVRSLGYNAYRGE</sequence>
<dbReference type="AlphaFoldDB" id="A0A9X0CKK0"/>
<keyword evidence="3" id="KW-1185">Reference proteome</keyword>
<dbReference type="EMBL" id="MU827310">
    <property type="protein sequence ID" value="KAJ7360296.1"/>
    <property type="molecule type" value="Genomic_DNA"/>
</dbReference>
<gene>
    <name evidence="2" type="ORF">OS493_016926</name>
</gene>
<protein>
    <submittedName>
        <fullName evidence="2">Uncharacterized protein</fullName>
    </submittedName>
</protein>